<dbReference type="GO" id="GO:0045010">
    <property type="term" value="P:actin nucleation"/>
    <property type="evidence" value="ECO:0007669"/>
    <property type="project" value="InterPro"/>
</dbReference>
<sequence>MQDQKAVQKTFMSLSEEQRVNLKKNGDMSSEDALQHSKNSLLYFIFSHEGEQMTSSSREHVPAEHRIEERNNFNFSEQQSVAPNANNFSRKQTSATKQDSNKRPPKPSDNMYNCGKEGCHGNAQDESRQSTCQHISTNTDCGKSETPSKSKHVVITVTRTRPAFEEEDETVLEEAEEQTGSSLLNEDEEEEKGADEDREEAEEIQDAFPDFFTQIRNYHHNQKIISPNISITSAALARSPPPGSSFSRATFSPGSPPTDKQIQLPTLFSSLRVRKQGTVGPERNPGLRIKASKRPVLIERQDSKVQGGLLDQISQFLSREKKGDDKEEKKETEPEEAQDETKEQNQNEESLESPERKELEKEEGDADVSSESTKTPVSSAEAAFDAFKAFFTPKPLKKDPAVEKVDLEAVRKKIRAEKDVLRGIFERTSNKMPEKKESTDGKSETSTPAEAEERTPGRLQAVWPPLKEEKVGLKYTEAEHQAALLQLKRECKEELDKLQDDYGQKLSRLKVDSEENVARLQTKVGELQAELSRAGTYRRGEVRDVSVATGDDFLHKSFRTVCVQTDRETFVKSPAGEERTGRASPQQQRMTPKKLDLTSISLSLAGQRDGTVSPSSSPVPPPQTPQTVAKTDRHPPLPPPPPCFSPPVKQIQRLHRLHLLLLLLPPPMPGLGPPPPPPPPPLGGGLMFDRPPRKLAVEPSRPMKPLYWTRIQIQDNNNKTLWNVLKEPNIINTSEFEALFAKAPAQTKRKPLSEAYEKKAKSRKIVKLLDGKRSQAVGILMSSLHLDMKDIQQAVLSVDHSVVDLETIEALYENRAQPEELQRIKKHYETSKEEDVKLLDKPEQFLYELSQIPDFAGRAHCIIFQSAFVDGIESISASSAPSPPSVRLCWTAMV</sequence>
<feature type="compositionally biased region" description="Basic and acidic residues" evidence="3">
    <location>
        <begin position="57"/>
        <end position="71"/>
    </location>
</feature>
<evidence type="ECO:0000256" key="2">
    <source>
        <dbReference type="SAM" id="Coils"/>
    </source>
</evidence>
<feature type="region of interest" description="Disordered" evidence="3">
    <location>
        <begin position="424"/>
        <end position="463"/>
    </location>
</feature>
<dbReference type="PANTHER" id="PTHR45920">
    <property type="entry name" value="FORMIN HOMOLOGY 2 DOMAIN CONTAINING, ISOFORM I"/>
    <property type="match status" value="1"/>
</dbReference>
<evidence type="ECO:0000256" key="1">
    <source>
        <dbReference type="ARBA" id="ARBA00005271"/>
    </source>
</evidence>
<organism evidence="5 6">
    <name type="scientific">Channa striata</name>
    <name type="common">Snakehead murrel</name>
    <name type="synonym">Ophicephalus striatus</name>
    <dbReference type="NCBI Taxonomy" id="64152"/>
    <lineage>
        <taxon>Eukaryota</taxon>
        <taxon>Metazoa</taxon>
        <taxon>Chordata</taxon>
        <taxon>Craniata</taxon>
        <taxon>Vertebrata</taxon>
        <taxon>Euteleostomi</taxon>
        <taxon>Actinopterygii</taxon>
        <taxon>Neopterygii</taxon>
        <taxon>Teleostei</taxon>
        <taxon>Neoteleostei</taxon>
        <taxon>Acanthomorphata</taxon>
        <taxon>Anabantaria</taxon>
        <taxon>Anabantiformes</taxon>
        <taxon>Channoidei</taxon>
        <taxon>Channidae</taxon>
        <taxon>Channa</taxon>
    </lineage>
</organism>
<dbReference type="AlphaFoldDB" id="A0AA88T0L6"/>
<feature type="compositionally biased region" description="Basic and acidic residues" evidence="3">
    <location>
        <begin position="570"/>
        <end position="581"/>
    </location>
</feature>
<evidence type="ECO:0000313" key="5">
    <source>
        <dbReference type="EMBL" id="KAK2855955.1"/>
    </source>
</evidence>
<keyword evidence="2" id="KW-0175">Coiled coil</keyword>
<evidence type="ECO:0000256" key="3">
    <source>
        <dbReference type="SAM" id="MobiDB-lite"/>
    </source>
</evidence>
<comment type="caution">
    <text evidence="5">The sequence shown here is derived from an EMBL/GenBank/DDBJ whole genome shotgun (WGS) entry which is preliminary data.</text>
</comment>
<feature type="compositionally biased region" description="Polar residues" evidence="3">
    <location>
        <begin position="244"/>
        <end position="262"/>
    </location>
</feature>
<dbReference type="PANTHER" id="PTHR45920:SF7">
    <property type="entry name" value="FORMIN-G"/>
    <property type="match status" value="1"/>
</dbReference>
<dbReference type="GO" id="GO:0030866">
    <property type="term" value="P:cortical actin cytoskeleton organization"/>
    <property type="evidence" value="ECO:0007669"/>
    <property type="project" value="TreeGrafter"/>
</dbReference>
<dbReference type="PROSITE" id="PS51444">
    <property type="entry name" value="FH2"/>
    <property type="match status" value="1"/>
</dbReference>
<feature type="region of interest" description="Disordered" evidence="3">
    <location>
        <begin position="235"/>
        <end position="262"/>
    </location>
</feature>
<dbReference type="Pfam" id="PF02181">
    <property type="entry name" value="FH2"/>
    <property type="match status" value="1"/>
</dbReference>
<dbReference type="Proteomes" id="UP001187415">
    <property type="component" value="Unassembled WGS sequence"/>
</dbReference>
<dbReference type="InterPro" id="IPR015425">
    <property type="entry name" value="FH2_Formin"/>
</dbReference>
<dbReference type="EMBL" id="JAUPFM010000003">
    <property type="protein sequence ID" value="KAK2855955.1"/>
    <property type="molecule type" value="Genomic_DNA"/>
</dbReference>
<feature type="compositionally biased region" description="Polar residues" evidence="3">
    <location>
        <begin position="369"/>
        <end position="378"/>
    </location>
</feature>
<feature type="domain" description="FH2" evidence="4">
    <location>
        <begin position="693"/>
        <end position="894"/>
    </location>
</feature>
<dbReference type="GO" id="GO:0008017">
    <property type="term" value="F:microtubule binding"/>
    <property type="evidence" value="ECO:0007669"/>
    <property type="project" value="InterPro"/>
</dbReference>
<dbReference type="GO" id="GO:0051015">
    <property type="term" value="F:actin filament binding"/>
    <property type="evidence" value="ECO:0007669"/>
    <property type="project" value="TreeGrafter"/>
</dbReference>
<comment type="similarity">
    <text evidence="1">Belongs to the formin homology family. Cappuccino subfamily.</text>
</comment>
<feature type="region of interest" description="Disordered" evidence="3">
    <location>
        <begin position="570"/>
        <end position="594"/>
    </location>
</feature>
<feature type="compositionally biased region" description="Basic and acidic residues" evidence="3">
    <location>
        <begin position="318"/>
        <end position="332"/>
    </location>
</feature>
<keyword evidence="6" id="KW-1185">Reference proteome</keyword>
<feature type="region of interest" description="Disordered" evidence="3">
    <location>
        <begin position="163"/>
        <end position="202"/>
    </location>
</feature>
<accession>A0AA88T0L6</accession>
<name>A0AA88T0L6_CHASR</name>
<dbReference type="Gene3D" id="1.20.58.2220">
    <property type="entry name" value="Formin, FH2 domain"/>
    <property type="match status" value="1"/>
</dbReference>
<dbReference type="InterPro" id="IPR042201">
    <property type="entry name" value="FH2_Formin_sf"/>
</dbReference>
<protein>
    <recommendedName>
        <fullName evidence="4">FH2 domain-containing protein</fullName>
    </recommendedName>
</protein>
<feature type="region of interest" description="Disordered" evidence="3">
    <location>
        <begin position="275"/>
        <end position="379"/>
    </location>
</feature>
<evidence type="ECO:0000259" key="4">
    <source>
        <dbReference type="PROSITE" id="PS51444"/>
    </source>
</evidence>
<dbReference type="PRINTS" id="PR00828">
    <property type="entry name" value="FORMIN"/>
</dbReference>
<dbReference type="GO" id="GO:0005884">
    <property type="term" value="C:actin filament"/>
    <property type="evidence" value="ECO:0007669"/>
    <property type="project" value="InterPro"/>
</dbReference>
<proteinExistence type="inferred from homology"/>
<feature type="compositionally biased region" description="Basic and acidic residues" evidence="3">
    <location>
        <begin position="424"/>
        <end position="443"/>
    </location>
</feature>
<dbReference type="GO" id="GO:0005737">
    <property type="term" value="C:cytoplasm"/>
    <property type="evidence" value="ECO:0007669"/>
    <property type="project" value="TreeGrafter"/>
</dbReference>
<gene>
    <name evidence="5" type="ORF">Q5P01_004690</name>
</gene>
<reference evidence="5" key="1">
    <citation type="submission" date="2023-07" db="EMBL/GenBank/DDBJ databases">
        <title>Chromosome-level Genome Assembly of Striped Snakehead (Channa striata).</title>
        <authorList>
            <person name="Liu H."/>
        </authorList>
    </citation>
    <scope>NUCLEOTIDE SEQUENCE</scope>
    <source>
        <strain evidence="5">Gz</strain>
        <tissue evidence="5">Muscle</tissue>
    </source>
</reference>
<feature type="compositionally biased region" description="Acidic residues" evidence="3">
    <location>
        <begin position="185"/>
        <end position="202"/>
    </location>
</feature>
<feature type="region of interest" description="Disordered" evidence="3">
    <location>
        <begin position="607"/>
        <end position="639"/>
    </location>
</feature>
<feature type="coiled-coil region" evidence="2">
    <location>
        <begin position="481"/>
        <end position="530"/>
    </location>
</feature>
<evidence type="ECO:0000313" key="6">
    <source>
        <dbReference type="Proteomes" id="UP001187415"/>
    </source>
</evidence>
<feature type="compositionally biased region" description="Polar residues" evidence="3">
    <location>
        <begin position="72"/>
        <end position="98"/>
    </location>
</feature>
<dbReference type="InterPro" id="IPR001265">
    <property type="entry name" value="Formin_Cappuccino_subfam"/>
</dbReference>
<feature type="region of interest" description="Disordered" evidence="3">
    <location>
        <begin position="51"/>
        <end position="115"/>
    </location>
</feature>
<dbReference type="SUPFAM" id="SSF101447">
    <property type="entry name" value="Formin homology 2 domain (FH2 domain)"/>
    <property type="match status" value="1"/>
</dbReference>
<feature type="compositionally biased region" description="Acidic residues" evidence="3">
    <location>
        <begin position="165"/>
        <end position="177"/>
    </location>
</feature>